<accession>A0A543FRF2</accession>
<dbReference type="SUPFAM" id="SSF46689">
    <property type="entry name" value="Homeodomain-like"/>
    <property type="match status" value="1"/>
</dbReference>
<dbReference type="Pfam" id="PF13977">
    <property type="entry name" value="TetR_C_6"/>
    <property type="match status" value="1"/>
</dbReference>
<keyword evidence="1" id="KW-0678">Repressor</keyword>
<evidence type="ECO:0000259" key="6">
    <source>
        <dbReference type="PROSITE" id="PS50977"/>
    </source>
</evidence>
<dbReference type="RefSeq" id="WP_142107623.1">
    <property type="nucleotide sequence ID" value="NZ_VFPH01000003.1"/>
</dbReference>
<proteinExistence type="predicted"/>
<sequence>MGSATERKRTRGVDARHDERRTEIVDALLRIIGEHGLDAVSVRDIAAEAGVSVGRVQHYFPSKDLVLQAAFERVNELGGERVRQRIAETGDSSPRAVLHAIATALLPVDDEHRQAIQIGVTFTARALVQPDFAERLRTGYGELHQLVALLLGRARKAGDTAADLDPDHEAAVLLGLLEGLSGQTLVGHHTVEAALAVVDGHLDGLFRPEGSYSLRTPPPPAG</sequence>
<keyword evidence="3 5" id="KW-0238">DNA-binding</keyword>
<evidence type="ECO:0000256" key="4">
    <source>
        <dbReference type="ARBA" id="ARBA00023163"/>
    </source>
</evidence>
<dbReference type="AlphaFoldDB" id="A0A543FRF2"/>
<dbReference type="EMBL" id="VFPH01000003">
    <property type="protein sequence ID" value="TQM36416.1"/>
    <property type="molecule type" value="Genomic_DNA"/>
</dbReference>
<evidence type="ECO:0000313" key="8">
    <source>
        <dbReference type="Proteomes" id="UP000319818"/>
    </source>
</evidence>
<dbReference type="InterPro" id="IPR009057">
    <property type="entry name" value="Homeodomain-like_sf"/>
</dbReference>
<dbReference type="PANTHER" id="PTHR30055">
    <property type="entry name" value="HTH-TYPE TRANSCRIPTIONAL REGULATOR RUTR"/>
    <property type="match status" value="1"/>
</dbReference>
<dbReference type="InterPro" id="IPR039538">
    <property type="entry name" value="BetI_C"/>
</dbReference>
<keyword evidence="4" id="KW-0804">Transcription</keyword>
<comment type="caution">
    <text evidence="7">The sequence shown here is derived from an EMBL/GenBank/DDBJ whole genome shotgun (WGS) entry which is preliminary data.</text>
</comment>
<evidence type="ECO:0000256" key="1">
    <source>
        <dbReference type="ARBA" id="ARBA00022491"/>
    </source>
</evidence>
<gene>
    <name evidence="7" type="ORF">FB388_7879</name>
</gene>
<feature type="domain" description="HTH tetR-type" evidence="6">
    <location>
        <begin position="18"/>
        <end position="78"/>
    </location>
</feature>
<dbReference type="InterPro" id="IPR036271">
    <property type="entry name" value="Tet_transcr_reg_TetR-rel_C_sf"/>
</dbReference>
<dbReference type="InterPro" id="IPR050109">
    <property type="entry name" value="HTH-type_TetR-like_transc_reg"/>
</dbReference>
<dbReference type="SUPFAM" id="SSF48498">
    <property type="entry name" value="Tetracyclin repressor-like, C-terminal domain"/>
    <property type="match status" value="1"/>
</dbReference>
<dbReference type="OrthoDB" id="9816296at2"/>
<dbReference type="Pfam" id="PF00440">
    <property type="entry name" value="TetR_N"/>
    <property type="match status" value="1"/>
</dbReference>
<reference evidence="7 8" key="1">
    <citation type="submission" date="2019-06" db="EMBL/GenBank/DDBJ databases">
        <title>Sequencing the genomes of 1000 actinobacteria strains.</title>
        <authorList>
            <person name="Klenk H.-P."/>
        </authorList>
    </citation>
    <scope>NUCLEOTIDE SEQUENCE [LARGE SCALE GENOMIC DNA]</scope>
    <source>
        <strain evidence="7 8">DSM 45511</strain>
    </source>
</reference>
<name>A0A543FRF2_9PSEU</name>
<dbReference type="Proteomes" id="UP000319818">
    <property type="component" value="Unassembled WGS sequence"/>
</dbReference>
<dbReference type="GO" id="GO:0003700">
    <property type="term" value="F:DNA-binding transcription factor activity"/>
    <property type="evidence" value="ECO:0007669"/>
    <property type="project" value="TreeGrafter"/>
</dbReference>
<dbReference type="PROSITE" id="PS50977">
    <property type="entry name" value="HTH_TETR_2"/>
    <property type="match status" value="1"/>
</dbReference>
<dbReference type="PRINTS" id="PR00455">
    <property type="entry name" value="HTHTETR"/>
</dbReference>
<dbReference type="Gene3D" id="1.10.357.10">
    <property type="entry name" value="Tetracycline Repressor, domain 2"/>
    <property type="match status" value="1"/>
</dbReference>
<keyword evidence="8" id="KW-1185">Reference proteome</keyword>
<dbReference type="GO" id="GO:0000976">
    <property type="term" value="F:transcription cis-regulatory region binding"/>
    <property type="evidence" value="ECO:0007669"/>
    <property type="project" value="TreeGrafter"/>
</dbReference>
<protein>
    <submittedName>
        <fullName evidence="7">TetR family transcriptional regulator</fullName>
    </submittedName>
</protein>
<keyword evidence="2" id="KW-0805">Transcription regulation</keyword>
<organism evidence="7 8">
    <name type="scientific">Pseudonocardia cypriaca</name>
    <dbReference type="NCBI Taxonomy" id="882449"/>
    <lineage>
        <taxon>Bacteria</taxon>
        <taxon>Bacillati</taxon>
        <taxon>Actinomycetota</taxon>
        <taxon>Actinomycetes</taxon>
        <taxon>Pseudonocardiales</taxon>
        <taxon>Pseudonocardiaceae</taxon>
        <taxon>Pseudonocardia</taxon>
    </lineage>
</organism>
<evidence type="ECO:0000256" key="5">
    <source>
        <dbReference type="PROSITE-ProRule" id="PRU00335"/>
    </source>
</evidence>
<evidence type="ECO:0000313" key="7">
    <source>
        <dbReference type="EMBL" id="TQM36416.1"/>
    </source>
</evidence>
<dbReference type="PANTHER" id="PTHR30055:SF234">
    <property type="entry name" value="HTH-TYPE TRANSCRIPTIONAL REGULATOR BETI"/>
    <property type="match status" value="1"/>
</dbReference>
<dbReference type="InterPro" id="IPR001647">
    <property type="entry name" value="HTH_TetR"/>
</dbReference>
<evidence type="ECO:0000256" key="3">
    <source>
        <dbReference type="ARBA" id="ARBA00023125"/>
    </source>
</evidence>
<feature type="DNA-binding region" description="H-T-H motif" evidence="5">
    <location>
        <begin position="41"/>
        <end position="60"/>
    </location>
</feature>
<evidence type="ECO:0000256" key="2">
    <source>
        <dbReference type="ARBA" id="ARBA00023015"/>
    </source>
</evidence>